<evidence type="ECO:0000313" key="2">
    <source>
        <dbReference type="EMBL" id="SPY47598.1"/>
    </source>
</evidence>
<accession>A0A2X1XVC2</accession>
<dbReference type="OrthoDB" id="797474at2"/>
<dbReference type="AlphaFoldDB" id="A0A2X1XVC2"/>
<name>A0A2X1XVC2_9FIRM</name>
<dbReference type="GeneID" id="83862532"/>
<dbReference type="EMBL" id="UATM01000032">
    <property type="protein sequence ID" value="SPY47598.1"/>
    <property type="molecule type" value="Genomic_DNA"/>
</dbReference>
<reference evidence="1" key="2">
    <citation type="submission" date="2021-02" db="EMBL/GenBank/DDBJ databases">
        <title>Infant gut strain persistence is associated with maternal origin, phylogeny, and functional potential including surface adhesion and iron acquisition.</title>
        <authorList>
            <person name="Lou Y.C."/>
        </authorList>
    </citation>
    <scope>NUCLEOTIDE SEQUENCE</scope>
    <source>
        <strain evidence="1">L3_060_052G1_dasL3_060_052G1_concoct_1</strain>
    </source>
</reference>
<dbReference type="EMBL" id="JAGZZP010000004">
    <property type="protein sequence ID" value="MBS6534754.1"/>
    <property type="molecule type" value="Genomic_DNA"/>
</dbReference>
<protein>
    <submittedName>
        <fullName evidence="2">Uncharacterized protein</fullName>
    </submittedName>
</protein>
<dbReference type="Proteomes" id="UP000250070">
    <property type="component" value="Unassembled WGS sequence"/>
</dbReference>
<reference evidence="2 3" key="1">
    <citation type="submission" date="2018-06" db="EMBL/GenBank/DDBJ databases">
        <authorList>
            <consortium name="Pathogen Informatics"/>
            <person name="Doyle S."/>
        </authorList>
    </citation>
    <scope>NUCLEOTIDE SEQUENCE [LARGE SCALE GENOMIC DNA]</scope>
    <source>
        <strain evidence="2 3">NCTC13076</strain>
    </source>
</reference>
<gene>
    <name evidence="1" type="ORF">KH327_02885</name>
    <name evidence="2" type="ORF">NCTC13076_01039</name>
</gene>
<organism evidence="2 3">
    <name type="scientific">Peptoniphilus harei</name>
    <dbReference type="NCBI Taxonomy" id="54005"/>
    <lineage>
        <taxon>Bacteria</taxon>
        <taxon>Bacillati</taxon>
        <taxon>Bacillota</taxon>
        <taxon>Tissierellia</taxon>
        <taxon>Tissierellales</taxon>
        <taxon>Peptoniphilaceae</taxon>
        <taxon>Peptoniphilus</taxon>
    </lineage>
</organism>
<proteinExistence type="predicted"/>
<dbReference type="RefSeq" id="WP_070700207.1">
    <property type="nucleotide sequence ID" value="NZ_CP068103.1"/>
</dbReference>
<dbReference type="Proteomes" id="UP000748991">
    <property type="component" value="Unassembled WGS sequence"/>
</dbReference>
<sequence>MRYISTRDRKEYSYLLEILDAIGKYIVNYKWLITDIEAYPLSRDLFNLINEKDYIILSTDKLIDSLNEENFQWIWAVFSAIPDNISDEEILSYRLPNARDNNQLYEDGVSIIQHPLAEIEIVAEDSSSIFIVTDKKEVLETFKKIYPNSQRNY</sequence>
<evidence type="ECO:0000313" key="1">
    <source>
        <dbReference type="EMBL" id="MBS6534754.1"/>
    </source>
</evidence>
<evidence type="ECO:0000313" key="3">
    <source>
        <dbReference type="Proteomes" id="UP000250070"/>
    </source>
</evidence>